<accession>A0A849A0Q5</accession>
<keyword evidence="4" id="KW-1185">Reference proteome</keyword>
<evidence type="ECO:0000256" key="1">
    <source>
        <dbReference type="SAM" id="MobiDB-lite"/>
    </source>
</evidence>
<reference evidence="3 4" key="1">
    <citation type="submission" date="2020-05" db="EMBL/GenBank/DDBJ databases">
        <title>Nakamurella sp. DB0629 isolated from air conditioner.</title>
        <authorList>
            <person name="Kim D.H."/>
            <person name="Kim D.-U."/>
        </authorList>
    </citation>
    <scope>NUCLEOTIDE SEQUENCE [LARGE SCALE GENOMIC DNA]</scope>
    <source>
        <strain evidence="3 4">DB0629</strain>
    </source>
</reference>
<feature type="compositionally biased region" description="Basic residues" evidence="1">
    <location>
        <begin position="117"/>
        <end position="126"/>
    </location>
</feature>
<name>A0A849A0Q5_9ACTN</name>
<evidence type="ECO:0000256" key="2">
    <source>
        <dbReference type="SAM" id="Phobius"/>
    </source>
</evidence>
<protein>
    <submittedName>
        <fullName evidence="3">Uncharacterized protein</fullName>
    </submittedName>
</protein>
<organism evidence="3 4">
    <name type="scientific">Nakamurella aerolata</name>
    <dbReference type="NCBI Taxonomy" id="1656892"/>
    <lineage>
        <taxon>Bacteria</taxon>
        <taxon>Bacillati</taxon>
        <taxon>Actinomycetota</taxon>
        <taxon>Actinomycetes</taxon>
        <taxon>Nakamurellales</taxon>
        <taxon>Nakamurellaceae</taxon>
        <taxon>Nakamurella</taxon>
    </lineage>
</organism>
<proteinExistence type="predicted"/>
<gene>
    <name evidence="3" type="ORF">HKD39_02585</name>
</gene>
<sequence>MPESSKLLAPTVLQEKISTPRRGDWQEYVIAAPGYRVVPAVSSLLSVPAGWLFGTLLAMATGFSLGGWSALLIVLGGPAGWLYARLANRWGHNGKLISRGHAVRLRRSPKRPGAPALRRRRGRRPGRTPGAAESDELELLTRFSDAVTGHVCRAAKDNAPGYFTLARRLAEFQAQLARFADLKADNRAGDAVIAVRRQELQQARAQLRLLRSTDALARAVALLRPPDAAIGAAGDFTAVLYQEIQEGRSQADAADY</sequence>
<keyword evidence="2" id="KW-0472">Membrane</keyword>
<feature type="transmembrane region" description="Helical" evidence="2">
    <location>
        <begin position="51"/>
        <end position="75"/>
    </location>
</feature>
<dbReference type="EMBL" id="JABEND010000001">
    <property type="protein sequence ID" value="NNG34624.1"/>
    <property type="molecule type" value="Genomic_DNA"/>
</dbReference>
<evidence type="ECO:0000313" key="4">
    <source>
        <dbReference type="Proteomes" id="UP000562984"/>
    </source>
</evidence>
<dbReference type="RefSeq" id="WP_171198231.1">
    <property type="nucleotide sequence ID" value="NZ_JABEND010000001.1"/>
</dbReference>
<evidence type="ECO:0000313" key="3">
    <source>
        <dbReference type="EMBL" id="NNG34624.1"/>
    </source>
</evidence>
<dbReference type="AlphaFoldDB" id="A0A849A0Q5"/>
<feature type="region of interest" description="Disordered" evidence="1">
    <location>
        <begin position="107"/>
        <end position="133"/>
    </location>
</feature>
<dbReference type="Proteomes" id="UP000562984">
    <property type="component" value="Unassembled WGS sequence"/>
</dbReference>
<keyword evidence="2" id="KW-0812">Transmembrane</keyword>
<keyword evidence="2" id="KW-1133">Transmembrane helix</keyword>
<comment type="caution">
    <text evidence="3">The sequence shown here is derived from an EMBL/GenBank/DDBJ whole genome shotgun (WGS) entry which is preliminary data.</text>
</comment>